<reference evidence="1 2" key="1">
    <citation type="submission" date="2018-11" db="EMBL/GenBank/DDBJ databases">
        <authorList>
            <consortium name="Pathogen Informatics"/>
        </authorList>
    </citation>
    <scope>NUCLEOTIDE SEQUENCE [LARGE SCALE GENOMIC DNA]</scope>
</reference>
<evidence type="ECO:0000313" key="1">
    <source>
        <dbReference type="EMBL" id="VDO18542.1"/>
    </source>
</evidence>
<proteinExistence type="predicted"/>
<evidence type="ECO:0000313" key="2">
    <source>
        <dbReference type="Proteomes" id="UP000050761"/>
    </source>
</evidence>
<accession>A0A183F236</accession>
<dbReference type="EMBL" id="UZAH01000100">
    <property type="protein sequence ID" value="VDO18542.1"/>
    <property type="molecule type" value="Genomic_DNA"/>
</dbReference>
<accession>A0A3P7WM94</accession>
<reference evidence="3" key="2">
    <citation type="submission" date="2019-09" db="UniProtKB">
        <authorList>
            <consortium name="WormBaseParasite"/>
        </authorList>
    </citation>
    <scope>IDENTIFICATION</scope>
</reference>
<dbReference type="AlphaFoldDB" id="A0A183F236"/>
<dbReference type="Proteomes" id="UP000050761">
    <property type="component" value="Unassembled WGS sequence"/>
</dbReference>
<evidence type="ECO:0000313" key="3">
    <source>
        <dbReference type="WBParaSite" id="HPBE_0000015901-mRNA-1"/>
    </source>
</evidence>
<protein>
    <submittedName>
        <fullName evidence="1 3">Uncharacterized protein</fullName>
    </submittedName>
</protein>
<dbReference type="OrthoDB" id="8300056at2759"/>
<name>A0A183F236_HELPZ</name>
<gene>
    <name evidence="1" type="ORF">HPBE_LOCUS160</name>
</gene>
<organism evidence="2 3">
    <name type="scientific">Heligmosomoides polygyrus</name>
    <name type="common">Parasitic roundworm</name>
    <dbReference type="NCBI Taxonomy" id="6339"/>
    <lineage>
        <taxon>Eukaryota</taxon>
        <taxon>Metazoa</taxon>
        <taxon>Ecdysozoa</taxon>
        <taxon>Nematoda</taxon>
        <taxon>Chromadorea</taxon>
        <taxon>Rhabditida</taxon>
        <taxon>Rhabditina</taxon>
        <taxon>Rhabditomorpha</taxon>
        <taxon>Strongyloidea</taxon>
        <taxon>Heligmosomidae</taxon>
        <taxon>Heligmosomoides</taxon>
    </lineage>
</organism>
<dbReference type="WBParaSite" id="HPBE_0000015901-mRNA-1">
    <property type="protein sequence ID" value="HPBE_0000015901-mRNA-1"/>
    <property type="gene ID" value="HPBE_0000015901"/>
</dbReference>
<sequence>MLYRKQRPYLRLSRFQGVRSLTREENSSSVSERRNQVRMRYRASDSKSTNLCVCDQLTHIQLLFTWNTSPLQSSRIELKYLLLPPRSELTEAPAGPTPKAFDATATTLLLLIRQVSCYTLHSGYRLPWPPSCCLYQLTPFMGSHERKVRHLNPTFVHPTAPVLLSKNGTLGARARVNSSMKKLRQHTH</sequence>
<keyword evidence="2" id="KW-1185">Reference proteome</keyword>